<feature type="transmembrane region" description="Helical" evidence="1">
    <location>
        <begin position="21"/>
        <end position="43"/>
    </location>
</feature>
<feature type="transmembrane region" description="Helical" evidence="1">
    <location>
        <begin position="148"/>
        <end position="164"/>
    </location>
</feature>
<protein>
    <submittedName>
        <fullName evidence="3">Phosphatase PAP2 family protein</fullName>
    </submittedName>
</protein>
<accession>A0ABV4GVW9</accession>
<reference evidence="3 4" key="1">
    <citation type="submission" date="2024-07" db="EMBL/GenBank/DDBJ databases">
        <authorList>
            <person name="Thanompreechachai J."/>
            <person name="Duangmal K."/>
        </authorList>
    </citation>
    <scope>NUCLEOTIDE SEQUENCE [LARGE SCALE GENOMIC DNA]</scope>
    <source>
        <strain evidence="3 4">LSe6-4</strain>
    </source>
</reference>
<dbReference type="InterPro" id="IPR036938">
    <property type="entry name" value="PAP2/HPO_sf"/>
</dbReference>
<organism evidence="3 4">
    <name type="scientific">Kineococcus halophytocola</name>
    <dbReference type="NCBI Taxonomy" id="3234027"/>
    <lineage>
        <taxon>Bacteria</taxon>
        <taxon>Bacillati</taxon>
        <taxon>Actinomycetota</taxon>
        <taxon>Actinomycetes</taxon>
        <taxon>Kineosporiales</taxon>
        <taxon>Kineosporiaceae</taxon>
        <taxon>Kineococcus</taxon>
    </lineage>
</organism>
<keyword evidence="1" id="KW-1133">Transmembrane helix</keyword>
<dbReference type="RefSeq" id="WP_370439696.1">
    <property type="nucleotide sequence ID" value="NZ_JBGFTU010000001.1"/>
</dbReference>
<feature type="domain" description="Phosphatidic acid phosphatase type 2/haloperoxidase" evidence="2">
    <location>
        <begin position="141"/>
        <end position="216"/>
    </location>
</feature>
<dbReference type="InterPro" id="IPR000326">
    <property type="entry name" value="PAP2/HPO"/>
</dbReference>
<feature type="transmembrane region" description="Helical" evidence="1">
    <location>
        <begin position="107"/>
        <end position="128"/>
    </location>
</feature>
<feature type="transmembrane region" description="Helical" evidence="1">
    <location>
        <begin position="226"/>
        <end position="247"/>
    </location>
</feature>
<sequence length="280" mass="28888">MSTTAAPQPWSPPRPVSSRRTWSLVALGAGWWQLVALGVLYVVCVRTAAGQRHENRLHDVALENRGSETGWLRTAFDLVDRLQPHHLVLGVGVVGLVGLVRGRLGAAARGVVVAGGTLAVTELLKLVLLERPALLEHGSAANSLPSGHTSAVLGLALGLLVAGPRWLRAPLALAGAAAAGAMGAFVIADGWHRVSDVLASALVGSIVLCLVHVLPTRDQRRRGALVRLSLLVPGAAAAALVVVYAGGADLTTSYLLAGAVVALTVLTAALALPREVRSRG</sequence>
<feature type="transmembrane region" description="Helical" evidence="1">
    <location>
        <begin position="253"/>
        <end position="272"/>
    </location>
</feature>
<dbReference type="Pfam" id="PF01569">
    <property type="entry name" value="PAP2"/>
    <property type="match status" value="1"/>
</dbReference>
<evidence type="ECO:0000256" key="1">
    <source>
        <dbReference type="SAM" id="Phobius"/>
    </source>
</evidence>
<evidence type="ECO:0000259" key="2">
    <source>
        <dbReference type="Pfam" id="PF01569"/>
    </source>
</evidence>
<gene>
    <name evidence="3" type="ORF">AB2L27_01575</name>
</gene>
<name>A0ABV4GVW9_9ACTN</name>
<dbReference type="Proteomes" id="UP001565927">
    <property type="component" value="Unassembled WGS sequence"/>
</dbReference>
<dbReference type="EMBL" id="JBGFTU010000001">
    <property type="protein sequence ID" value="MEZ0163450.1"/>
    <property type="molecule type" value="Genomic_DNA"/>
</dbReference>
<keyword evidence="1" id="KW-0472">Membrane</keyword>
<feature type="transmembrane region" description="Helical" evidence="1">
    <location>
        <begin position="197"/>
        <end position="214"/>
    </location>
</feature>
<keyword evidence="4" id="KW-1185">Reference proteome</keyword>
<keyword evidence="1" id="KW-0812">Transmembrane</keyword>
<dbReference type="SUPFAM" id="SSF48317">
    <property type="entry name" value="Acid phosphatase/Vanadium-dependent haloperoxidase"/>
    <property type="match status" value="1"/>
</dbReference>
<proteinExistence type="predicted"/>
<evidence type="ECO:0000313" key="4">
    <source>
        <dbReference type="Proteomes" id="UP001565927"/>
    </source>
</evidence>
<evidence type="ECO:0000313" key="3">
    <source>
        <dbReference type="EMBL" id="MEZ0163450.1"/>
    </source>
</evidence>
<feature type="transmembrane region" description="Helical" evidence="1">
    <location>
        <begin position="171"/>
        <end position="191"/>
    </location>
</feature>
<dbReference type="Gene3D" id="1.20.144.10">
    <property type="entry name" value="Phosphatidic acid phosphatase type 2/haloperoxidase"/>
    <property type="match status" value="1"/>
</dbReference>
<comment type="caution">
    <text evidence="3">The sequence shown here is derived from an EMBL/GenBank/DDBJ whole genome shotgun (WGS) entry which is preliminary data.</text>
</comment>
<feature type="transmembrane region" description="Helical" evidence="1">
    <location>
        <begin position="82"/>
        <end position="100"/>
    </location>
</feature>